<feature type="transmembrane region" description="Helical" evidence="1">
    <location>
        <begin position="153"/>
        <end position="173"/>
    </location>
</feature>
<dbReference type="InterPro" id="IPR052549">
    <property type="entry name" value="SpmB"/>
</dbReference>
<evidence type="ECO:0000313" key="3">
    <source>
        <dbReference type="EMBL" id="HIU02458.1"/>
    </source>
</evidence>
<feature type="transmembrane region" description="Helical" evidence="1">
    <location>
        <begin position="46"/>
        <end position="68"/>
    </location>
</feature>
<feature type="transmembrane region" description="Helical" evidence="1">
    <location>
        <begin position="119"/>
        <end position="141"/>
    </location>
</feature>
<accession>A0A9D1HFB9</accession>
<sequence>MSVILYLSDIIIPLIILCLIVNGLLMKLDIFSIFLDGAKEGLGIAVHILPTLIGLLTAIGVMKASHIFDMIGNILGPLLEWADLVPEVVTLMIVKLFSSSAATGMMLDIFTTYGVDSRYGLLSALMLSCTESCVYTMSVYFMAVKITDTRWTLAGALTATFAGMIASILLVGLM</sequence>
<evidence type="ECO:0000256" key="1">
    <source>
        <dbReference type="SAM" id="Phobius"/>
    </source>
</evidence>
<dbReference type="GO" id="GO:0005886">
    <property type="term" value="C:plasma membrane"/>
    <property type="evidence" value="ECO:0007669"/>
    <property type="project" value="TreeGrafter"/>
</dbReference>
<keyword evidence="1" id="KW-1133">Transmembrane helix</keyword>
<dbReference type="AlphaFoldDB" id="A0A9D1HFB9"/>
<reference evidence="3" key="2">
    <citation type="journal article" date="2021" name="PeerJ">
        <title>Extensive microbial diversity within the chicken gut microbiome revealed by metagenomics and culture.</title>
        <authorList>
            <person name="Gilroy R."/>
            <person name="Ravi A."/>
            <person name="Getino M."/>
            <person name="Pursley I."/>
            <person name="Horton D.L."/>
            <person name="Alikhan N.F."/>
            <person name="Baker D."/>
            <person name="Gharbi K."/>
            <person name="Hall N."/>
            <person name="Watson M."/>
            <person name="Adriaenssens E.M."/>
            <person name="Foster-Nyarko E."/>
            <person name="Jarju S."/>
            <person name="Secka A."/>
            <person name="Antonio M."/>
            <person name="Oren A."/>
            <person name="Chaudhuri R.R."/>
            <person name="La Ragione R."/>
            <person name="Hildebrand F."/>
            <person name="Pallen M.J."/>
        </authorList>
    </citation>
    <scope>NUCLEOTIDE SEQUENCE</scope>
    <source>
        <strain evidence="3">CHK187-14744</strain>
    </source>
</reference>
<dbReference type="InterPro" id="IPR011642">
    <property type="entry name" value="Gate_dom"/>
</dbReference>
<comment type="caution">
    <text evidence="3">The sequence shown here is derived from an EMBL/GenBank/DDBJ whole genome shotgun (WGS) entry which is preliminary data.</text>
</comment>
<dbReference type="Pfam" id="PF07670">
    <property type="entry name" value="Gate"/>
    <property type="match status" value="1"/>
</dbReference>
<dbReference type="EMBL" id="DVLT01000031">
    <property type="protein sequence ID" value="HIU02458.1"/>
    <property type="molecule type" value="Genomic_DNA"/>
</dbReference>
<feature type="transmembrane region" description="Helical" evidence="1">
    <location>
        <begin position="6"/>
        <end position="25"/>
    </location>
</feature>
<organism evidence="3 4">
    <name type="scientific">Candidatus Onthocola gallistercoris</name>
    <dbReference type="NCBI Taxonomy" id="2840876"/>
    <lineage>
        <taxon>Bacteria</taxon>
        <taxon>Bacillati</taxon>
        <taxon>Bacillota</taxon>
        <taxon>Bacilli</taxon>
        <taxon>Candidatus Onthocola</taxon>
    </lineage>
</organism>
<evidence type="ECO:0000259" key="2">
    <source>
        <dbReference type="Pfam" id="PF07670"/>
    </source>
</evidence>
<keyword evidence="1" id="KW-0812">Transmembrane</keyword>
<dbReference type="PANTHER" id="PTHR35793:SF2">
    <property type="entry name" value="INNER MEMBRANE PROTEIN YJIG"/>
    <property type="match status" value="1"/>
</dbReference>
<feature type="domain" description="Nucleoside transporter/FeoB GTPase Gate" evidence="2">
    <location>
        <begin position="47"/>
        <end position="145"/>
    </location>
</feature>
<dbReference type="PANTHER" id="PTHR35793">
    <property type="entry name" value="INNER MEMBRANE PROTEIN YJIG"/>
    <property type="match status" value="1"/>
</dbReference>
<keyword evidence="1" id="KW-0472">Membrane</keyword>
<evidence type="ECO:0000313" key="4">
    <source>
        <dbReference type="Proteomes" id="UP000824164"/>
    </source>
</evidence>
<gene>
    <name evidence="3" type="ORF">IAB63_04320</name>
</gene>
<proteinExistence type="predicted"/>
<reference evidence="3" key="1">
    <citation type="submission" date="2020-10" db="EMBL/GenBank/DDBJ databases">
        <authorList>
            <person name="Gilroy R."/>
        </authorList>
    </citation>
    <scope>NUCLEOTIDE SEQUENCE</scope>
    <source>
        <strain evidence="3">CHK187-14744</strain>
    </source>
</reference>
<name>A0A9D1HFB9_9FIRM</name>
<protein>
    <submittedName>
        <fullName evidence="3">Spore maturation protein</fullName>
    </submittedName>
</protein>
<feature type="transmembrane region" description="Helical" evidence="1">
    <location>
        <begin position="88"/>
        <end position="107"/>
    </location>
</feature>
<dbReference type="Proteomes" id="UP000824164">
    <property type="component" value="Unassembled WGS sequence"/>
</dbReference>